<dbReference type="Proteomes" id="UP001055811">
    <property type="component" value="Linkage Group LG04"/>
</dbReference>
<dbReference type="EMBL" id="CM042012">
    <property type="protein sequence ID" value="KAI3750530.1"/>
    <property type="molecule type" value="Genomic_DNA"/>
</dbReference>
<evidence type="ECO:0000313" key="2">
    <source>
        <dbReference type="Proteomes" id="UP001055811"/>
    </source>
</evidence>
<evidence type="ECO:0000313" key="1">
    <source>
        <dbReference type="EMBL" id="KAI3750530.1"/>
    </source>
</evidence>
<keyword evidence="2" id="KW-1185">Reference proteome</keyword>
<sequence>MEDDQERERFGMENDYEDGQWIGGEFCYKKRKEKRHQTKDDVLYGIFASGDTDSDSEGSSKKKRKKDLSRKQQDLTKPLNFVSSGIVMPNEEINNNTKQENKKDDQDDDDSFPGLGQGLGFNSEDKKEVNDSTVDFLPTAFGKMIKEGALQRREKEKEKSKLNKSSTKSGLGKREAKDEGNVGVFEKHTKGIGMKLLEKMGYKGGGLGKNAQGIVAPIEAKLRPKNMGMGFNDYKEAANLPTLQELADEIKVLPQTTPGIQQKEKPWLKQSSSKKKKKQYVTAEELLVKTQEQGLDVVQKVFDMRGPQVRVLTNLENLNAEENSRENDQPMPELQHNINLIVDLAGHDIQKIDLDLRNERETVVTLQKEKEKLKDDAALQKKQLASMEEIVGVIENLTNESSLGKLTLESLATSFIDLHKRFPNEYTLCSLPTIASSFALPLFIRVFQGWDPLQNPSHGLNVMSVWKKLLEGDEIFESTYTQLFMEVVFPAVRISGTNTWQARDPEPILKFLDSWEQLLPHSVLQTILDNIVMPKLSSAVDSWDPRRETIPIHSWVHPWLPLLGQKLETLYHTIRTRLESVLHAWHPSDMSAFYILSPWKTVFDPTSWEQIMVRYIIPKLLGVIHEFQVNPADQKLDQFYWVRTWAGVIPVHHMLHIMDVFFNKWQEVLYQWLCSKPNFQEVTNWYLGWKDLIPQELLSNEHVRYRLNMGLDMMNQAAEGLEVVQPGLRENISYLKAREQRQFEAQKVKGVGVGVGPPRGTDDMGGGDLSLKEVIEVHAQHNNLLFKPKVGRMQDGHQVYGFGNVSVIIDSLNQKVFAQIDDRWSLVTLEQLVKLEKSSVVRRR</sequence>
<organism evidence="1 2">
    <name type="scientific">Cichorium intybus</name>
    <name type="common">Chicory</name>
    <dbReference type="NCBI Taxonomy" id="13427"/>
    <lineage>
        <taxon>Eukaryota</taxon>
        <taxon>Viridiplantae</taxon>
        <taxon>Streptophyta</taxon>
        <taxon>Embryophyta</taxon>
        <taxon>Tracheophyta</taxon>
        <taxon>Spermatophyta</taxon>
        <taxon>Magnoliopsida</taxon>
        <taxon>eudicotyledons</taxon>
        <taxon>Gunneridae</taxon>
        <taxon>Pentapetalae</taxon>
        <taxon>asterids</taxon>
        <taxon>campanulids</taxon>
        <taxon>Asterales</taxon>
        <taxon>Asteraceae</taxon>
        <taxon>Cichorioideae</taxon>
        <taxon>Cichorieae</taxon>
        <taxon>Cichoriinae</taxon>
        <taxon>Cichorium</taxon>
    </lineage>
</organism>
<reference evidence="2" key="1">
    <citation type="journal article" date="2022" name="Mol. Ecol. Resour.">
        <title>The genomes of chicory, endive, great burdock and yacon provide insights into Asteraceae palaeo-polyploidization history and plant inulin production.</title>
        <authorList>
            <person name="Fan W."/>
            <person name="Wang S."/>
            <person name="Wang H."/>
            <person name="Wang A."/>
            <person name="Jiang F."/>
            <person name="Liu H."/>
            <person name="Zhao H."/>
            <person name="Xu D."/>
            <person name="Zhang Y."/>
        </authorList>
    </citation>
    <scope>NUCLEOTIDE SEQUENCE [LARGE SCALE GENOMIC DNA]</scope>
    <source>
        <strain evidence="2">cv. Punajuju</strain>
    </source>
</reference>
<reference evidence="1 2" key="2">
    <citation type="journal article" date="2022" name="Mol. Ecol. Resour.">
        <title>The genomes of chicory, endive, great burdock and yacon provide insights into Asteraceae paleo-polyploidization history and plant inulin production.</title>
        <authorList>
            <person name="Fan W."/>
            <person name="Wang S."/>
            <person name="Wang H."/>
            <person name="Wang A."/>
            <person name="Jiang F."/>
            <person name="Liu H."/>
            <person name="Zhao H."/>
            <person name="Xu D."/>
            <person name="Zhang Y."/>
        </authorList>
    </citation>
    <scope>NUCLEOTIDE SEQUENCE [LARGE SCALE GENOMIC DNA]</scope>
    <source>
        <strain evidence="2">cv. Punajuju</strain>
        <tissue evidence="1">Leaves</tissue>
    </source>
</reference>
<proteinExistence type="predicted"/>
<protein>
    <submittedName>
        <fullName evidence="1">Uncharacterized protein</fullName>
    </submittedName>
</protein>
<accession>A0ACB9DVN8</accession>
<comment type="caution">
    <text evidence="1">The sequence shown here is derived from an EMBL/GenBank/DDBJ whole genome shotgun (WGS) entry which is preliminary data.</text>
</comment>
<gene>
    <name evidence="1" type="ORF">L2E82_21171</name>
</gene>
<name>A0ACB9DVN8_CICIN</name>